<feature type="region of interest" description="Disordered" evidence="1">
    <location>
        <begin position="1672"/>
        <end position="1705"/>
    </location>
</feature>
<feature type="region of interest" description="Disordered" evidence="1">
    <location>
        <begin position="710"/>
        <end position="731"/>
    </location>
</feature>
<sequence length="2220" mass="231845">MMTGLKLEDPTVDVTDIEKYRLAFLMQFFVQHKPRFRFPRLRLQDLYQRVIKDPEPTAFCDLVARILRFLGHGDPDITIDHVDQALDRFTVDKRTSYRIQMQRHRNGKPVHQLNAEARAALLDNLIESVYDEQPDFNFTATGFNTSTGLPNGVRSSNGCPGDGIGPTDPDGNSLFGGGGGGAGSSSGCLGLDDGTVAVGDYNEQEDVNVLIKAGQDAQGCSYYYMDDLRLYRERPQSGISSQWDVAVGPTAAQWRAFISSLSRNEKEYDLYYFLQHELFELVKESLDVYELHAVNGELDTTYLRAKETSELAELRRVKGLSAAKSDGPNADEVKFPLATVTNLGSNGPKSASPAFSGGHGACGIGSAGSSTSGAPLTPSSARTPTSAPPATTLLPNGYMAPSNTGSSAQTPVESVESHGLGKTEANVFTTRASGSVTTTQPAWSSDIRTTGTTRTLGQTNGDAMATPAGPTIKQEDVSKESRSPAAALDSGITRTVNGPDSRTASIVVQKTGCLSTVKSSPSSIADPNLLVAPAGSESTTLSATESNCSEPTSHIERELGGMITVETHDKSSPVTADGAVSWTQSNSRSSLGPSPLPAPQSQRAGAPTSDPSSNKGLNGNLADQSHFNSCAPSSIPMTDNVDPSPSVVRGPGSVHMPSSTANAITTAISGPLTTTATPAKSSPYAFDPNTRSKELPCDSASLRSNLAAVRPQGPGELSQTVPPPQPSALLSGDTFVPNNVDCAFGHKGAMNKTHMNPVTALVPPMVGLPDGGATLTQEQWENRKSKIAQLEKIHSTLSKSKSASTPGAVAAAAGAVLQQQQQQQQQQHRLQSSVVGPPPPMLPSSIAQPLGPMPSHALGVNTSMGFGSPPYTGPQRPGGLDAYGGPRPVMMPGAPPSDIAQREWDRLCMDYQREKGEPPGPRFHPSCRQPVMYDPNGCPIMPTDPSTPPHGGTLPPGAMVMSGQMMIDHSGCGSNTRHFGPPMDGPGLGPPVVMVPPNNTNLTSANSPYPPPPVSGSLTAAPQHFRSMPPTMSGSYPGPDQQVPFGVLPPGHKRPYHGPVVSDPWIQSSTPHPVMSQVPMNESGMFPGLTQPTGSVAGTRMGPLSGGGGAIGSPPIGPGIPVTLSMPIASTTTCGTTTNVNAPPTTGRATSGVGKAGGKKRKTAAANRASVSAMSSATVSLAGPMTTQLPSGYGKPSGPGSMIPGSITPTKPTYPITPGSYISDNPGMTGPTHPHRSVYMSQSGTSVSVGHPHSQQQGSGPLSHYSGAGPDPYYTHYPDMIGAPSLAGRPLGTVSSGGPEGRRALTPKGTDVFTMGPSGTNASVGANGASLGSMPGGRMPPSSCQAGFGPGNNGSCPNSSMMHPYLQSPDGSIPNSTDTSVGMRSSQAGSYTQHLTSASLASLARLSQMSGHEGPPYAAGSSSNVPIGNGPGTGGGPLSNPSTGASVAYPNRSNPMMSYPHHPSHHHHQQQPDGSNGGPLSTPHQMPPPQLLRSHSVSNSLKSHTGHDPDQSVINASGLPPQSNPVMHPKFAVPNYHSQQSLPAGMLSTQPAAPTQQPPSIQVNNTFFNAQLNVQQMNYQHVSAPGSTGQMQIHFVQQQQQQQSTPQSHDPSSGVHRSSRAPDASSRMPSATSSGIGGTNVTTTTSTMSSNAGQDYYHSSSEIGMTHRLLPNYPNEVSMKPDQLATGMTPLPTSNSGSVGGGPPVSGYGNTSIQITPKTPHTIQYLPTVIPNAPSDMQQQHNVQYTSSARPGPSRTGNGSNTVTTNSNNNSTTNTSSGAGGNISGPLYNSGSTDSDLDPTSVTTRQQSVGQNTSFHPGHIYPGLHHSSGAPPTAQSMGNLPLANYHQTPSVNQLKMASSQSHPSGRAPVNSSWASSDPHFDLHNPMGSMAPGPFGPGMDSTHALPTGIAGRPGVSNGPNHASVKSMGSVGYPSNSLGFSLDSLDPGDHMSAPFMTDPMGMNRSGNSAQYGRPQPGGRHTQYEQSSTQQLPQQQQQVPPQHQQHVYRQQQQYNHTQTTQQQQQQHQMFMSSSNYMTDGPHGSSGCGGQVQFVMSSASSSSTMQNCSSSMMSSEVIGMNQGNPDSKPPNYDHSKRTLMMPSAMDEMKSNQMTMYSCPSGSQPPPHMLQSQMGPGRSNNRPLSNTGMTSNSSAAIDAHFGGAYHQQSPFPNSNFPQVPAMGPMYGDKNGRDLMGNPQSSTFCDVSSSTATGLSQVTYQSPLMQ</sequence>
<organism evidence="2 3">
    <name type="scientific">Fasciola hepatica</name>
    <name type="common">Liver fluke</name>
    <dbReference type="NCBI Taxonomy" id="6192"/>
    <lineage>
        <taxon>Eukaryota</taxon>
        <taxon>Metazoa</taxon>
        <taxon>Spiralia</taxon>
        <taxon>Lophotrochozoa</taxon>
        <taxon>Platyhelminthes</taxon>
        <taxon>Trematoda</taxon>
        <taxon>Digenea</taxon>
        <taxon>Plagiorchiida</taxon>
        <taxon>Echinostomata</taxon>
        <taxon>Echinostomatoidea</taxon>
        <taxon>Fasciolidae</taxon>
        <taxon>Fasciola</taxon>
    </lineage>
</organism>
<feature type="compositionally biased region" description="Polar residues" evidence="1">
    <location>
        <begin position="1845"/>
        <end position="1875"/>
    </location>
</feature>
<gene>
    <name evidence="2" type="ORF">D915_008573</name>
</gene>
<feature type="compositionally biased region" description="Low complexity" evidence="1">
    <location>
        <begin position="1756"/>
        <end position="1777"/>
    </location>
</feature>
<protein>
    <submittedName>
        <fullName evidence="2">Uncharacterized protein</fullName>
    </submittedName>
</protein>
<feature type="region of interest" description="Disordered" evidence="1">
    <location>
        <begin position="366"/>
        <end position="488"/>
    </location>
</feature>
<reference evidence="2" key="1">
    <citation type="submission" date="2019-03" db="EMBL/GenBank/DDBJ databases">
        <title>Improved annotation for the trematode Fasciola hepatica.</title>
        <authorList>
            <person name="Choi Y.-J."/>
            <person name="Martin J."/>
            <person name="Mitreva M."/>
        </authorList>
    </citation>
    <scope>NUCLEOTIDE SEQUENCE [LARGE SCALE GENOMIC DNA]</scope>
</reference>
<feature type="region of interest" description="Disordered" evidence="1">
    <location>
        <begin position="1358"/>
        <end position="1393"/>
    </location>
</feature>
<feature type="compositionally biased region" description="Polar residues" evidence="1">
    <location>
        <begin position="1369"/>
        <end position="1393"/>
    </location>
</feature>
<feature type="compositionally biased region" description="Basic and acidic residues" evidence="1">
    <location>
        <begin position="473"/>
        <end position="482"/>
    </location>
</feature>
<comment type="caution">
    <text evidence="2">The sequence shown here is derived from an EMBL/GenBank/DDBJ whole genome shotgun (WGS) entry which is preliminary data.</text>
</comment>
<feature type="region of interest" description="Disordered" evidence="1">
    <location>
        <begin position="1950"/>
        <end position="2022"/>
    </location>
</feature>
<feature type="compositionally biased region" description="Low complexity" evidence="1">
    <location>
        <begin position="1639"/>
        <end position="1650"/>
    </location>
</feature>
<dbReference type="Proteomes" id="UP000230066">
    <property type="component" value="Unassembled WGS sequence"/>
</dbReference>
<feature type="region of interest" description="Disordered" evidence="1">
    <location>
        <begin position="1136"/>
        <end position="1159"/>
    </location>
</feature>
<feature type="compositionally biased region" description="Low complexity" evidence="1">
    <location>
        <begin position="1981"/>
        <end position="2022"/>
    </location>
</feature>
<feature type="compositionally biased region" description="Polar residues" evidence="1">
    <location>
        <begin position="599"/>
        <end position="643"/>
    </location>
</feature>
<feature type="compositionally biased region" description="Polar residues" evidence="1">
    <location>
        <begin position="1787"/>
        <end position="1815"/>
    </location>
</feature>
<feature type="compositionally biased region" description="Low complexity" evidence="1">
    <location>
        <begin position="818"/>
        <end position="827"/>
    </location>
</feature>
<feature type="region of interest" description="Disordered" evidence="1">
    <location>
        <begin position="672"/>
        <end position="695"/>
    </location>
</feature>
<evidence type="ECO:0000313" key="2">
    <source>
        <dbReference type="EMBL" id="THD20674.1"/>
    </source>
</evidence>
<feature type="region of interest" description="Disordered" evidence="1">
    <location>
        <begin position="569"/>
        <end position="659"/>
    </location>
</feature>
<proteinExistence type="predicted"/>
<feature type="region of interest" description="Disordered" evidence="1">
    <location>
        <begin position="1243"/>
        <end position="1267"/>
    </location>
</feature>
<evidence type="ECO:0000256" key="1">
    <source>
        <dbReference type="SAM" id="MobiDB-lite"/>
    </source>
</evidence>
<feature type="compositionally biased region" description="Polar residues" evidence="1">
    <location>
        <begin position="426"/>
        <end position="447"/>
    </location>
</feature>
<feature type="compositionally biased region" description="Polar residues" evidence="1">
    <location>
        <begin position="1493"/>
        <end position="1503"/>
    </location>
</feature>
<name>A0A4E0R2V5_FASHE</name>
<dbReference type="EMBL" id="JXXN02004335">
    <property type="protein sequence ID" value="THD20674.1"/>
    <property type="molecule type" value="Genomic_DNA"/>
</dbReference>
<feature type="compositionally biased region" description="Low complexity" evidence="1">
    <location>
        <begin position="367"/>
        <end position="395"/>
    </location>
</feature>
<feature type="compositionally biased region" description="Polar residues" evidence="1">
    <location>
        <begin position="1243"/>
        <end position="1260"/>
    </location>
</feature>
<feature type="compositionally biased region" description="Polar residues" evidence="1">
    <location>
        <begin position="581"/>
        <end position="592"/>
    </location>
</feature>
<feature type="compositionally biased region" description="Polar residues" evidence="1">
    <location>
        <begin position="1139"/>
        <end position="1149"/>
    </location>
</feature>
<feature type="compositionally biased region" description="Polar residues" evidence="1">
    <location>
        <begin position="1735"/>
        <end position="1749"/>
    </location>
</feature>
<feature type="region of interest" description="Disordered" evidence="1">
    <location>
        <begin position="2114"/>
        <end position="2133"/>
    </location>
</feature>
<feature type="compositionally biased region" description="Low complexity" evidence="1">
    <location>
        <begin position="1594"/>
        <end position="1607"/>
    </location>
</feature>
<evidence type="ECO:0000313" key="3">
    <source>
        <dbReference type="Proteomes" id="UP000230066"/>
    </source>
</evidence>
<feature type="region of interest" description="Disordered" evidence="1">
    <location>
        <begin position="1732"/>
        <end position="1921"/>
    </location>
</feature>
<feature type="region of interest" description="Disordered" evidence="1">
    <location>
        <begin position="1409"/>
        <end position="1531"/>
    </location>
</feature>
<keyword evidence="3" id="KW-1185">Reference proteome</keyword>
<feature type="region of interest" description="Disordered" evidence="1">
    <location>
        <begin position="1288"/>
        <end position="1310"/>
    </location>
</feature>
<feature type="compositionally biased region" description="Polar residues" evidence="1">
    <location>
        <begin position="401"/>
        <end position="412"/>
    </location>
</feature>
<accession>A0A4E0R2V5</accession>
<feature type="compositionally biased region" description="Low complexity" evidence="1">
    <location>
        <begin position="448"/>
        <end position="459"/>
    </location>
</feature>
<feature type="compositionally biased region" description="Polar residues" evidence="1">
    <location>
        <begin position="1512"/>
        <end position="1525"/>
    </location>
</feature>
<feature type="region of interest" description="Disordered" evidence="1">
    <location>
        <begin position="1594"/>
        <end position="1655"/>
    </location>
</feature>
<feature type="region of interest" description="Disordered" evidence="1">
    <location>
        <begin position="818"/>
        <end position="837"/>
    </location>
</feature>